<proteinExistence type="predicted"/>
<accession>A0A382PHT9</accession>
<feature type="non-terminal residue" evidence="8">
    <location>
        <position position="125"/>
    </location>
</feature>
<reference evidence="8" key="1">
    <citation type="submission" date="2018-05" db="EMBL/GenBank/DDBJ databases">
        <authorList>
            <person name="Lanie J.A."/>
            <person name="Ng W.-L."/>
            <person name="Kazmierczak K.M."/>
            <person name="Andrzejewski T.M."/>
            <person name="Davidsen T.M."/>
            <person name="Wayne K.J."/>
            <person name="Tettelin H."/>
            <person name="Glass J.I."/>
            <person name="Rusch D."/>
            <person name="Podicherti R."/>
            <person name="Tsui H.-C.T."/>
            <person name="Winkler M.E."/>
        </authorList>
    </citation>
    <scope>NUCLEOTIDE SEQUENCE</scope>
</reference>
<dbReference type="GO" id="GO:0006508">
    <property type="term" value="P:proteolysis"/>
    <property type="evidence" value="ECO:0007669"/>
    <property type="project" value="UniProtKB-KW"/>
</dbReference>
<evidence type="ECO:0000256" key="4">
    <source>
        <dbReference type="ARBA" id="ARBA00022801"/>
    </source>
</evidence>
<name>A0A382PHT9_9ZZZZ</name>
<gene>
    <name evidence="8" type="ORF">METZ01_LOCUS325122</name>
</gene>
<feature type="transmembrane region" description="Helical" evidence="7">
    <location>
        <begin position="69"/>
        <end position="87"/>
    </location>
</feature>
<evidence type="ECO:0000256" key="6">
    <source>
        <dbReference type="ARBA" id="ARBA00023136"/>
    </source>
</evidence>
<dbReference type="Pfam" id="PF01252">
    <property type="entry name" value="Peptidase_A8"/>
    <property type="match status" value="1"/>
</dbReference>
<dbReference type="InterPro" id="IPR001872">
    <property type="entry name" value="Peptidase_A8"/>
</dbReference>
<evidence type="ECO:0008006" key="9">
    <source>
        <dbReference type="Google" id="ProtNLM"/>
    </source>
</evidence>
<keyword evidence="5 7" id="KW-1133">Transmembrane helix</keyword>
<dbReference type="PANTHER" id="PTHR33695">
    <property type="entry name" value="LIPOPROTEIN SIGNAL PEPTIDASE"/>
    <property type="match status" value="1"/>
</dbReference>
<dbReference type="GO" id="GO:0016020">
    <property type="term" value="C:membrane"/>
    <property type="evidence" value="ECO:0007669"/>
    <property type="project" value="InterPro"/>
</dbReference>
<dbReference type="PRINTS" id="PR00781">
    <property type="entry name" value="LIPOSIGPTASE"/>
</dbReference>
<evidence type="ECO:0000256" key="5">
    <source>
        <dbReference type="ARBA" id="ARBA00022989"/>
    </source>
</evidence>
<protein>
    <recommendedName>
        <fullName evidence="9">Signal peptidase II</fullName>
    </recommendedName>
</protein>
<organism evidence="8">
    <name type="scientific">marine metagenome</name>
    <dbReference type="NCBI Taxonomy" id="408172"/>
    <lineage>
        <taxon>unclassified sequences</taxon>
        <taxon>metagenomes</taxon>
        <taxon>ecological metagenomes</taxon>
    </lineage>
</organism>
<keyword evidence="6 7" id="KW-0472">Membrane</keyword>
<dbReference type="PANTHER" id="PTHR33695:SF1">
    <property type="entry name" value="LIPOPROTEIN SIGNAL PEPTIDASE"/>
    <property type="match status" value="1"/>
</dbReference>
<keyword evidence="3 7" id="KW-0812">Transmembrane</keyword>
<evidence type="ECO:0000313" key="8">
    <source>
        <dbReference type="EMBL" id="SVC72268.1"/>
    </source>
</evidence>
<dbReference type="AlphaFoldDB" id="A0A382PHT9"/>
<dbReference type="GO" id="GO:0004190">
    <property type="term" value="F:aspartic-type endopeptidase activity"/>
    <property type="evidence" value="ECO:0007669"/>
    <property type="project" value="InterPro"/>
</dbReference>
<sequence length="125" mass="14078">MVKDLSSRQNDWIILVVIGFIYLSDQLTKLFVEQNLCPFRTIPSSGPVQLVCTYNTGSAFGLFQQHTNILILASIVGIGVLFYIYWAHYIPSILFRMSLGLQLGGAFGNLLDRVIYGRVTDFIKI</sequence>
<evidence type="ECO:0000256" key="1">
    <source>
        <dbReference type="ARBA" id="ARBA00022475"/>
    </source>
</evidence>
<keyword evidence="1" id="KW-1003">Cell membrane</keyword>
<keyword evidence="4" id="KW-0378">Hydrolase</keyword>
<keyword evidence="2" id="KW-0645">Protease</keyword>
<evidence type="ECO:0000256" key="7">
    <source>
        <dbReference type="SAM" id="Phobius"/>
    </source>
</evidence>
<evidence type="ECO:0000256" key="2">
    <source>
        <dbReference type="ARBA" id="ARBA00022670"/>
    </source>
</evidence>
<evidence type="ECO:0000256" key="3">
    <source>
        <dbReference type="ARBA" id="ARBA00022692"/>
    </source>
</evidence>
<dbReference type="EMBL" id="UINC01107122">
    <property type="protein sequence ID" value="SVC72268.1"/>
    <property type="molecule type" value="Genomic_DNA"/>
</dbReference>